<dbReference type="InterPro" id="IPR013520">
    <property type="entry name" value="Ribonucl_H"/>
</dbReference>
<evidence type="ECO:0000256" key="3">
    <source>
        <dbReference type="ARBA" id="ARBA00022839"/>
    </source>
</evidence>
<comment type="caution">
    <text evidence="6">The sequence shown here is derived from an EMBL/GenBank/DDBJ whole genome shotgun (WGS) entry which is preliminary data.</text>
</comment>
<keyword evidence="3" id="KW-0269">Exonuclease</keyword>
<evidence type="ECO:0000256" key="4">
    <source>
        <dbReference type="SAM" id="MobiDB-lite"/>
    </source>
</evidence>
<gene>
    <name evidence="6" type="ORF">GCM10008938_51940</name>
</gene>
<evidence type="ECO:0000256" key="2">
    <source>
        <dbReference type="ARBA" id="ARBA00022801"/>
    </source>
</evidence>
<feature type="compositionally biased region" description="Basic and acidic residues" evidence="4">
    <location>
        <begin position="55"/>
        <end position="64"/>
    </location>
</feature>
<evidence type="ECO:0000259" key="5">
    <source>
        <dbReference type="SMART" id="SM00479"/>
    </source>
</evidence>
<keyword evidence="7" id="KW-1185">Reference proteome</keyword>
<dbReference type="PANTHER" id="PTHR30231:SF4">
    <property type="entry name" value="PROTEIN NEN2"/>
    <property type="match status" value="1"/>
</dbReference>
<dbReference type="InterPro" id="IPR036397">
    <property type="entry name" value="RNaseH_sf"/>
</dbReference>
<dbReference type="PANTHER" id="PTHR30231">
    <property type="entry name" value="DNA POLYMERASE III SUBUNIT EPSILON"/>
    <property type="match status" value="1"/>
</dbReference>
<dbReference type="Gene3D" id="3.30.420.10">
    <property type="entry name" value="Ribonuclease H-like superfamily/Ribonuclease H"/>
    <property type="match status" value="1"/>
</dbReference>
<feature type="domain" description="Exonuclease" evidence="5">
    <location>
        <begin position="134"/>
        <end position="315"/>
    </location>
</feature>
<keyword evidence="2" id="KW-0378">Hydrolase</keyword>
<dbReference type="SUPFAM" id="SSF53098">
    <property type="entry name" value="Ribonuclease H-like"/>
    <property type="match status" value="1"/>
</dbReference>
<organism evidence="6 7">
    <name type="scientific">Deinococcus roseus</name>
    <dbReference type="NCBI Taxonomy" id="392414"/>
    <lineage>
        <taxon>Bacteria</taxon>
        <taxon>Thermotogati</taxon>
        <taxon>Deinococcota</taxon>
        <taxon>Deinococci</taxon>
        <taxon>Deinococcales</taxon>
        <taxon>Deinococcaceae</taxon>
        <taxon>Deinococcus</taxon>
    </lineage>
</organism>
<evidence type="ECO:0000313" key="7">
    <source>
        <dbReference type="Proteomes" id="UP000632222"/>
    </source>
</evidence>
<dbReference type="Proteomes" id="UP000632222">
    <property type="component" value="Unassembled WGS sequence"/>
</dbReference>
<dbReference type="RefSeq" id="WP_189009400.1">
    <property type="nucleotide sequence ID" value="NZ_BMOD01000051.1"/>
</dbReference>
<keyword evidence="1" id="KW-0540">Nuclease</keyword>
<dbReference type="CDD" id="cd06127">
    <property type="entry name" value="DEDDh"/>
    <property type="match status" value="1"/>
</dbReference>
<name>A0ABQ2DK84_9DEIO</name>
<feature type="compositionally biased region" description="Basic and acidic residues" evidence="4">
    <location>
        <begin position="72"/>
        <end position="82"/>
    </location>
</feature>
<dbReference type="SMART" id="SM00479">
    <property type="entry name" value="EXOIII"/>
    <property type="match status" value="1"/>
</dbReference>
<feature type="region of interest" description="Disordered" evidence="4">
    <location>
        <begin position="55"/>
        <end position="82"/>
    </location>
</feature>
<proteinExistence type="predicted"/>
<dbReference type="InterPro" id="IPR012337">
    <property type="entry name" value="RNaseH-like_sf"/>
</dbReference>
<dbReference type="EMBL" id="BMOD01000051">
    <property type="protein sequence ID" value="GGJ59392.1"/>
    <property type="molecule type" value="Genomic_DNA"/>
</dbReference>
<sequence>MPDEKPHYRRWAEVPHDLTTKTQLGKEGLKPVGEPVATLAYGPNREYVTGLYRRSEATPKRKLTEAQQRSMEQTRQRKQDQKRALDLLQELERERQEEADAEERHGQFLLDARAAELEARRALLDFARTYPREDWRILDTETTSLRGEVISLGIVDGLGNILLDTLIHPSKMAISPEAQKIHGISMEDLVGAPAFAEVYPQLYSVLHGKPALAYNAPFDLGRLYDTHLHAGLPWTTVTQAEGWTCLMRLAAPLYGRAKMVNGRYDGHKWLKLGEACWQAAMTLGTLPTDYQRHDALGDTLASLELLNHMLVLAEREEGGEVVERPHFNISVDEMDRLGVGHWRSPEVIGQLEISRDGVLLDAASWWPFFQTLWHLREVHERGPKVPLEVYQDWWRAALEHARSASQEDMTEHTWRQGEWGFRLTWKPWEPLKPKQSG</sequence>
<evidence type="ECO:0000256" key="1">
    <source>
        <dbReference type="ARBA" id="ARBA00022722"/>
    </source>
</evidence>
<accession>A0ABQ2DK84</accession>
<reference evidence="7" key="1">
    <citation type="journal article" date="2019" name="Int. J. Syst. Evol. Microbiol.">
        <title>The Global Catalogue of Microorganisms (GCM) 10K type strain sequencing project: providing services to taxonomists for standard genome sequencing and annotation.</title>
        <authorList>
            <consortium name="The Broad Institute Genomics Platform"/>
            <consortium name="The Broad Institute Genome Sequencing Center for Infectious Disease"/>
            <person name="Wu L."/>
            <person name="Ma J."/>
        </authorList>
    </citation>
    <scope>NUCLEOTIDE SEQUENCE [LARGE SCALE GENOMIC DNA]</scope>
    <source>
        <strain evidence="7">JCM 14370</strain>
    </source>
</reference>
<protein>
    <recommendedName>
        <fullName evidence="5">Exonuclease domain-containing protein</fullName>
    </recommendedName>
</protein>
<evidence type="ECO:0000313" key="6">
    <source>
        <dbReference type="EMBL" id="GGJ59392.1"/>
    </source>
</evidence>
<dbReference type="Pfam" id="PF00929">
    <property type="entry name" value="RNase_T"/>
    <property type="match status" value="1"/>
</dbReference>